<dbReference type="Proteomes" id="UP000190683">
    <property type="component" value="Unassembled WGS sequence"/>
</dbReference>
<dbReference type="AlphaFoldDB" id="A0A1T0CWH8"/>
<reference evidence="1 2" key="1">
    <citation type="submission" date="2017-02" db="EMBL/GenBank/DDBJ databases">
        <title>Draft genome sequence of Moraxella porci CCUG 54912T type strain.</title>
        <authorList>
            <person name="Salva-Serra F."/>
            <person name="Engstrom-Jakobsson H."/>
            <person name="Thorell K."/>
            <person name="Jaen-Luchoro D."/>
            <person name="Gonzales-Siles L."/>
            <person name="Karlsson R."/>
            <person name="Yazdan S."/>
            <person name="Boulund F."/>
            <person name="Johnning A."/>
            <person name="Engstrand L."/>
            <person name="Kristiansson E."/>
            <person name="Moore E."/>
        </authorList>
    </citation>
    <scope>NUCLEOTIDE SEQUENCE [LARGE SCALE GENOMIC DNA]</scope>
    <source>
        <strain evidence="1 2">CCUG 54912</strain>
    </source>
</reference>
<accession>A0A1T0CWH8</accession>
<comment type="caution">
    <text evidence="1">The sequence shown here is derived from an EMBL/GenBank/DDBJ whole genome shotgun (WGS) entry which is preliminary data.</text>
</comment>
<sequence>MGTPSAVVSSQNGHVLYIRLCVKLTSRFINLIKFKNTKIDERDGSDLHLIQKPTTIKSQSSSADDG</sequence>
<dbReference type="STRING" id="573983.B0681_02060"/>
<keyword evidence="2" id="KW-1185">Reference proteome</keyword>
<proteinExistence type="predicted"/>
<gene>
    <name evidence="1" type="ORF">B0681_02060</name>
</gene>
<dbReference type="EMBL" id="MUYV01000001">
    <property type="protein sequence ID" value="OOS26672.1"/>
    <property type="molecule type" value="Genomic_DNA"/>
</dbReference>
<organism evidence="1 2">
    <name type="scientific">Moraxella porci DSM 25326</name>
    <dbReference type="NCBI Taxonomy" id="573983"/>
    <lineage>
        <taxon>Bacteria</taxon>
        <taxon>Pseudomonadati</taxon>
        <taxon>Pseudomonadota</taxon>
        <taxon>Gammaproteobacteria</taxon>
        <taxon>Moraxellales</taxon>
        <taxon>Moraxellaceae</taxon>
        <taxon>Moraxella</taxon>
    </lineage>
</organism>
<name>A0A1T0CWH8_9GAMM</name>
<evidence type="ECO:0000313" key="2">
    <source>
        <dbReference type="Proteomes" id="UP000190683"/>
    </source>
</evidence>
<evidence type="ECO:0000313" key="1">
    <source>
        <dbReference type="EMBL" id="OOS26672.1"/>
    </source>
</evidence>
<protein>
    <submittedName>
        <fullName evidence="1">Uncharacterized protein</fullName>
    </submittedName>
</protein>